<dbReference type="InterPro" id="IPR001356">
    <property type="entry name" value="HD"/>
</dbReference>
<dbReference type="Proteomes" id="UP000694415">
    <property type="component" value="Unplaced"/>
</dbReference>
<dbReference type="SUPFAM" id="SSF46689">
    <property type="entry name" value="Homeodomain-like"/>
    <property type="match status" value="1"/>
</dbReference>
<comment type="subcellular location">
    <subcellularLocation>
        <location evidence="1 5">Nucleus</location>
    </subcellularLocation>
</comment>
<accession>A0A8C6G8Q1</accession>
<sequence>MEEAEGSPEETQDFMKYYSPFGIRLERTCKMKFHDNRELQRGNRLPFKSVKILRDWLCEHQFNAYPTVADKRMLSKNTDLSYLQVSNWFVNVRKHLRWEIRYKPDNLSHEGQAANAAQKQHSNPSEEVMAQFNEKADMQDLPLPICQESEEKVPYLESSPNQKVIAEDKIEKEEKISITEPWSSPEVAWPEEKPDFSNFYMLVDVAVQKAAEMEEQKKQNPNPESPQQQFM</sequence>
<dbReference type="Ensembl" id="ENSMSIT00000002645.1">
    <property type="protein sequence ID" value="ENSMSIP00000002069.1"/>
    <property type="gene ID" value="ENSMSIG00000001971.1"/>
</dbReference>
<dbReference type="SMART" id="SM00389">
    <property type="entry name" value="HOX"/>
    <property type="match status" value="1"/>
</dbReference>
<name>A0A8C6G8Q1_MUSSI</name>
<dbReference type="PROSITE" id="PS50071">
    <property type="entry name" value="HOMEOBOX_2"/>
    <property type="match status" value="1"/>
</dbReference>
<reference evidence="8" key="2">
    <citation type="submission" date="2025-09" db="UniProtKB">
        <authorList>
            <consortium name="Ensembl"/>
        </authorList>
    </citation>
    <scope>IDENTIFICATION</scope>
</reference>
<dbReference type="PROSITE" id="PS00027">
    <property type="entry name" value="HOMEOBOX_1"/>
    <property type="match status" value="1"/>
</dbReference>
<dbReference type="GO" id="GO:0005634">
    <property type="term" value="C:nucleus"/>
    <property type="evidence" value="ECO:0007669"/>
    <property type="project" value="UniProtKB-SubCell"/>
</dbReference>
<keyword evidence="4 5" id="KW-0539">Nucleus</keyword>
<feature type="domain" description="Homeobox" evidence="7">
    <location>
        <begin position="36"/>
        <end position="99"/>
    </location>
</feature>
<evidence type="ECO:0000256" key="3">
    <source>
        <dbReference type="ARBA" id="ARBA00023155"/>
    </source>
</evidence>
<dbReference type="PANTHER" id="PTHR11850">
    <property type="entry name" value="HOMEOBOX PROTEIN TRANSCRIPTION FACTORS"/>
    <property type="match status" value="1"/>
</dbReference>
<evidence type="ECO:0000256" key="5">
    <source>
        <dbReference type="PROSITE-ProRule" id="PRU00108"/>
    </source>
</evidence>
<dbReference type="InterPro" id="IPR050224">
    <property type="entry name" value="TALE_homeobox"/>
</dbReference>
<organism evidence="8 9">
    <name type="scientific">Mus spicilegus</name>
    <name type="common">Mound-building mouse</name>
    <dbReference type="NCBI Taxonomy" id="10103"/>
    <lineage>
        <taxon>Eukaryota</taxon>
        <taxon>Metazoa</taxon>
        <taxon>Chordata</taxon>
        <taxon>Craniata</taxon>
        <taxon>Vertebrata</taxon>
        <taxon>Euteleostomi</taxon>
        <taxon>Mammalia</taxon>
        <taxon>Eutheria</taxon>
        <taxon>Euarchontoglires</taxon>
        <taxon>Glires</taxon>
        <taxon>Rodentia</taxon>
        <taxon>Myomorpha</taxon>
        <taxon>Muroidea</taxon>
        <taxon>Muridae</taxon>
        <taxon>Murinae</taxon>
        <taxon>Mus</taxon>
        <taxon>Mus</taxon>
    </lineage>
</organism>
<dbReference type="InterPro" id="IPR009057">
    <property type="entry name" value="Homeodomain-like_sf"/>
</dbReference>
<dbReference type="GO" id="GO:0003677">
    <property type="term" value="F:DNA binding"/>
    <property type="evidence" value="ECO:0007669"/>
    <property type="project" value="UniProtKB-UniRule"/>
</dbReference>
<dbReference type="Gene3D" id="1.10.10.60">
    <property type="entry name" value="Homeodomain-like"/>
    <property type="match status" value="1"/>
</dbReference>
<feature type="DNA-binding region" description="Homeobox" evidence="5">
    <location>
        <begin position="38"/>
        <end position="100"/>
    </location>
</feature>
<keyword evidence="2 5" id="KW-0238">DNA-binding</keyword>
<reference evidence="8" key="1">
    <citation type="submission" date="2025-08" db="UniProtKB">
        <authorList>
            <consortium name="Ensembl"/>
        </authorList>
    </citation>
    <scope>IDENTIFICATION</scope>
</reference>
<proteinExistence type="predicted"/>
<feature type="region of interest" description="Disordered" evidence="6">
    <location>
        <begin position="211"/>
        <end position="231"/>
    </location>
</feature>
<dbReference type="GeneTree" id="ENSGT00940000163848"/>
<evidence type="ECO:0000259" key="7">
    <source>
        <dbReference type="PROSITE" id="PS50071"/>
    </source>
</evidence>
<dbReference type="Pfam" id="PF05920">
    <property type="entry name" value="Homeobox_KN"/>
    <property type="match status" value="1"/>
</dbReference>
<protein>
    <recommendedName>
        <fullName evidence="7">Homeobox domain-containing protein</fullName>
    </recommendedName>
</protein>
<feature type="compositionally biased region" description="Polar residues" evidence="6">
    <location>
        <begin position="219"/>
        <end position="231"/>
    </location>
</feature>
<dbReference type="GO" id="GO:0000981">
    <property type="term" value="F:DNA-binding transcription factor activity, RNA polymerase II-specific"/>
    <property type="evidence" value="ECO:0007669"/>
    <property type="project" value="InterPro"/>
</dbReference>
<evidence type="ECO:0000256" key="4">
    <source>
        <dbReference type="ARBA" id="ARBA00023242"/>
    </source>
</evidence>
<evidence type="ECO:0000256" key="2">
    <source>
        <dbReference type="ARBA" id="ARBA00023125"/>
    </source>
</evidence>
<evidence type="ECO:0000256" key="1">
    <source>
        <dbReference type="ARBA" id="ARBA00004123"/>
    </source>
</evidence>
<dbReference type="InterPro" id="IPR017970">
    <property type="entry name" value="Homeobox_CS"/>
</dbReference>
<keyword evidence="3 5" id="KW-0371">Homeobox</keyword>
<evidence type="ECO:0000256" key="6">
    <source>
        <dbReference type="SAM" id="MobiDB-lite"/>
    </source>
</evidence>
<keyword evidence="9" id="KW-1185">Reference proteome</keyword>
<dbReference type="InterPro" id="IPR008422">
    <property type="entry name" value="KN_HD"/>
</dbReference>
<evidence type="ECO:0000313" key="8">
    <source>
        <dbReference type="Ensembl" id="ENSMSIP00000002069.1"/>
    </source>
</evidence>
<dbReference type="CDD" id="cd00086">
    <property type="entry name" value="homeodomain"/>
    <property type="match status" value="1"/>
</dbReference>
<dbReference type="AlphaFoldDB" id="A0A8C6G8Q1"/>
<evidence type="ECO:0000313" key="9">
    <source>
        <dbReference type="Proteomes" id="UP000694415"/>
    </source>
</evidence>